<reference evidence="1 2" key="2">
    <citation type="journal article" date="2009" name="PLoS ONE">
        <title>An integrated genetic and cytogenetic map of the cucumber genome.</title>
        <authorList>
            <person name="Ren Y."/>
            <person name="Zhang Z."/>
            <person name="Liu J."/>
            <person name="Staub J.E."/>
            <person name="Han Y."/>
            <person name="Cheng Z."/>
            <person name="Li X."/>
            <person name="Lu J."/>
            <person name="Miao H."/>
            <person name="Kang H."/>
            <person name="Xie B."/>
            <person name="Gu X."/>
            <person name="Wang X."/>
            <person name="Du Y."/>
            <person name="Jin W."/>
            <person name="Huang S."/>
        </authorList>
    </citation>
    <scope>NUCLEOTIDE SEQUENCE [LARGE SCALE GENOMIC DNA]</scope>
    <source>
        <strain evidence="2">cv. 9930</strain>
    </source>
</reference>
<accession>A0A0A0K5F8</accession>
<protein>
    <submittedName>
        <fullName evidence="1">Uncharacterized protein</fullName>
    </submittedName>
</protein>
<reference evidence="1 2" key="3">
    <citation type="journal article" date="2010" name="BMC Genomics">
        <title>Transcriptome sequencing and comparative analysis of cucumber flowers with different sex types.</title>
        <authorList>
            <person name="Guo S."/>
            <person name="Zheng Y."/>
            <person name="Joung J.G."/>
            <person name="Liu S."/>
            <person name="Zhang Z."/>
            <person name="Crasta O.R."/>
            <person name="Sobral B.W."/>
            <person name="Xu Y."/>
            <person name="Huang S."/>
            <person name="Fei Z."/>
        </authorList>
    </citation>
    <scope>NUCLEOTIDE SEQUENCE [LARGE SCALE GENOMIC DNA]</scope>
    <source>
        <strain evidence="2">cv. 9930</strain>
    </source>
</reference>
<reference evidence="1 2" key="1">
    <citation type="journal article" date="2009" name="Nat. Genet.">
        <title>The genome of the cucumber, Cucumis sativus L.</title>
        <authorList>
            <person name="Huang S."/>
            <person name="Li R."/>
            <person name="Zhang Z."/>
            <person name="Li L."/>
            <person name="Gu X."/>
            <person name="Fan W."/>
            <person name="Lucas W.J."/>
            <person name="Wang X."/>
            <person name="Xie B."/>
            <person name="Ni P."/>
            <person name="Ren Y."/>
            <person name="Zhu H."/>
            <person name="Li J."/>
            <person name="Lin K."/>
            <person name="Jin W."/>
            <person name="Fei Z."/>
            <person name="Li G."/>
            <person name="Staub J."/>
            <person name="Kilian A."/>
            <person name="van der Vossen E.A."/>
            <person name="Wu Y."/>
            <person name="Guo J."/>
            <person name="He J."/>
            <person name="Jia Z."/>
            <person name="Ren Y."/>
            <person name="Tian G."/>
            <person name="Lu Y."/>
            <person name="Ruan J."/>
            <person name="Qian W."/>
            <person name="Wang M."/>
            <person name="Huang Q."/>
            <person name="Li B."/>
            <person name="Xuan Z."/>
            <person name="Cao J."/>
            <person name="Asan"/>
            <person name="Wu Z."/>
            <person name="Zhang J."/>
            <person name="Cai Q."/>
            <person name="Bai Y."/>
            <person name="Zhao B."/>
            <person name="Han Y."/>
            <person name="Li Y."/>
            <person name="Li X."/>
            <person name="Wang S."/>
            <person name="Shi Q."/>
            <person name="Liu S."/>
            <person name="Cho W.K."/>
            <person name="Kim J.Y."/>
            <person name="Xu Y."/>
            <person name="Heller-Uszynska K."/>
            <person name="Miao H."/>
            <person name="Cheng Z."/>
            <person name="Zhang S."/>
            <person name="Wu J."/>
            <person name="Yang Y."/>
            <person name="Kang H."/>
            <person name="Li M."/>
            <person name="Liang H."/>
            <person name="Ren X."/>
            <person name="Shi Z."/>
            <person name="Wen M."/>
            <person name="Jian M."/>
            <person name="Yang H."/>
            <person name="Zhang G."/>
            <person name="Yang Z."/>
            <person name="Chen R."/>
            <person name="Liu S."/>
            <person name="Li J."/>
            <person name="Ma L."/>
            <person name="Liu H."/>
            <person name="Zhou Y."/>
            <person name="Zhao J."/>
            <person name="Fang X."/>
            <person name="Li G."/>
            <person name="Fang L."/>
            <person name="Li Y."/>
            <person name="Liu D."/>
            <person name="Zheng H."/>
            <person name="Zhang Y."/>
            <person name="Qin N."/>
            <person name="Li Z."/>
            <person name="Yang G."/>
            <person name="Yang S."/>
            <person name="Bolund L."/>
            <person name="Kristiansen K."/>
            <person name="Zheng H."/>
            <person name="Li S."/>
            <person name="Zhang X."/>
            <person name="Yang H."/>
            <person name="Wang J."/>
            <person name="Sun R."/>
            <person name="Zhang B."/>
            <person name="Jiang S."/>
            <person name="Wang J."/>
            <person name="Du Y."/>
            <person name="Li S."/>
        </authorList>
    </citation>
    <scope>NUCLEOTIDE SEQUENCE [LARGE SCALE GENOMIC DNA]</scope>
    <source>
        <strain evidence="2">cv. 9930</strain>
    </source>
</reference>
<reference evidence="1 2" key="4">
    <citation type="journal article" date="2011" name="BMC Genomics">
        <title>RNA-Seq improves annotation of protein-coding genes in the cucumber genome.</title>
        <authorList>
            <person name="Li Z."/>
            <person name="Zhang Z."/>
            <person name="Yan P."/>
            <person name="Huang S."/>
            <person name="Fei Z."/>
            <person name="Lin K."/>
        </authorList>
    </citation>
    <scope>NUCLEOTIDE SEQUENCE [LARGE SCALE GENOMIC DNA]</scope>
    <source>
        <strain evidence="2">cv. 9930</strain>
    </source>
</reference>
<dbReference type="Proteomes" id="UP000029981">
    <property type="component" value="Chromosome 7"/>
</dbReference>
<sequence length="73" mass="8278">MVGLLPSFLPSNKTPIRALGFLRLHNIALLYFASINSPWIFHFKARSLRSVARASASVLHISLLEMLSDFYLF</sequence>
<dbReference type="Gramene" id="KGN44189">
    <property type="protein sequence ID" value="KGN44189"/>
    <property type="gene ID" value="Csa_7G219250"/>
</dbReference>
<evidence type="ECO:0000313" key="2">
    <source>
        <dbReference type="Proteomes" id="UP000029981"/>
    </source>
</evidence>
<organism evidence="1 2">
    <name type="scientific">Cucumis sativus</name>
    <name type="common">Cucumber</name>
    <dbReference type="NCBI Taxonomy" id="3659"/>
    <lineage>
        <taxon>Eukaryota</taxon>
        <taxon>Viridiplantae</taxon>
        <taxon>Streptophyta</taxon>
        <taxon>Embryophyta</taxon>
        <taxon>Tracheophyta</taxon>
        <taxon>Spermatophyta</taxon>
        <taxon>Magnoliopsida</taxon>
        <taxon>eudicotyledons</taxon>
        <taxon>Gunneridae</taxon>
        <taxon>Pentapetalae</taxon>
        <taxon>rosids</taxon>
        <taxon>fabids</taxon>
        <taxon>Cucurbitales</taxon>
        <taxon>Cucurbitaceae</taxon>
        <taxon>Benincaseae</taxon>
        <taxon>Cucumis</taxon>
    </lineage>
</organism>
<dbReference type="EMBL" id="CM002928">
    <property type="protein sequence ID" value="KGN44189.1"/>
    <property type="molecule type" value="Genomic_DNA"/>
</dbReference>
<evidence type="ECO:0000313" key="1">
    <source>
        <dbReference type="EMBL" id="KGN44189.1"/>
    </source>
</evidence>
<proteinExistence type="predicted"/>
<name>A0A0A0K5F8_CUCSA</name>
<dbReference type="AlphaFoldDB" id="A0A0A0K5F8"/>
<keyword evidence="2" id="KW-1185">Reference proteome</keyword>
<gene>
    <name evidence="1" type="ORF">Csa_7G219250</name>
</gene>